<feature type="region of interest" description="Disordered" evidence="1">
    <location>
        <begin position="660"/>
        <end position="714"/>
    </location>
</feature>
<dbReference type="EMBL" id="JAESVG020000002">
    <property type="protein sequence ID" value="KAG8630256.1"/>
    <property type="molecule type" value="Genomic_DNA"/>
</dbReference>
<protein>
    <submittedName>
        <fullName evidence="2">Uncharacterized protein</fullName>
    </submittedName>
</protein>
<feature type="region of interest" description="Disordered" evidence="1">
    <location>
        <begin position="557"/>
        <end position="589"/>
    </location>
</feature>
<feature type="compositionally biased region" description="Basic and acidic residues" evidence="1">
    <location>
        <begin position="470"/>
        <end position="487"/>
    </location>
</feature>
<sequence length="1151" mass="126922">MSPLPQHIAHYASHPPHSYSPVHQQPHYQPPSHTHSPFTLPNTFHFDIRTTAGQRDDRSRLRCSAPSLRRTTPPRSREPEKRYKRVFDKIGGGWYNIEIDENGEPVPVTEQEEQGEEERDMASSGKRKTSIDLTLDDGEPVAKRSRIGDSGFGRGAKRDWEAASGRRGSGGFSPTKNGNAGGRDTGAFSSRRERSSIDVITGPPKGHGGYSAAPQRLSSLLNRSRTQAPRERGKETQKKAIPSRMAFVQSDSDDGDDDDDDKSQSQKNFTARREQTSPMFVPPTSPSRKTPSGKSSLSQSPAKETAAERRQMQEEAARKLKQSGISFDEVKIERQDTIVRDAGKTIDLTSPVDEYSFADELDILPDVEFSVPNATTLGAVPATTSIDNPADASFTPPKPPTPKSDSPRPRQEQPPRSQVPREKSQLFTAPREQPLGSQPTREQLQRHQAPFQQPPRSRSPPSKRLNVPEAMRRDNPQRISDFARDAHLVAGSTRNNIYKATRGGFARDHDDMDDPSSFPPSRRDSYTGNSPSHHDSPPRSRNEPISIRQAELEARNAAYAESSSLSIGSDDEQTASTSTGRAAPDPTYAARMRAWPRPTLVTQPDEYIADGARRGFHARSIADRLNTAFGLEGESRHTPTKVRDKARLLTGIEIALREEKKKKTKGSKMAKESEAGKDDDDDEDDIPARAPKPKKAKKTERPTMGGKMPAGDWQKEYVFGLTGTSSESDDEDERTESQKYEPYKMQSNDKEVVVRMVNRYYLMESVVDVSQLPQDHAEEEVVEELDRVESTRQVYTDLKVADADGLERAMTLAAGVTRSTIGINIKIQLVHGMPMWLLEDGGMVVRVRLVKKQVRDARIEVLKSACRSSGKIWQLKETIKLVWSGRDAIDERARTGSEEAPTTEVANEVQEKAGEDPPVFSSVVDTGTIGFEVAGNASGEASGGVREEAEEVPDDGLAEEDGLFGGTDDLFGDGDGDGDMEALLVGEAGDNNGNVELQAMDGAAQSRGESEIAEQSASTAKTGNENTTSIDKSGRKLTTRKKVLGYFNTLEEANAFAKEHILDKLILPFPPKDIAGNLDKMDVWRARRVAEMNADYEAAKEVETCLVHDKIRRAIASDFPEGFAPVADEVDEYTRVWKIKVVEKGCNGAVN</sequence>
<feature type="region of interest" description="Disordered" evidence="1">
    <location>
        <begin position="11"/>
        <end position="83"/>
    </location>
</feature>
<feature type="compositionally biased region" description="Polar residues" evidence="1">
    <location>
        <begin position="1013"/>
        <end position="1031"/>
    </location>
</feature>
<feature type="region of interest" description="Disordered" evidence="1">
    <location>
        <begin position="96"/>
        <end position="330"/>
    </location>
</feature>
<gene>
    <name evidence="2" type="ORF">KVT40_001875</name>
</gene>
<keyword evidence="3" id="KW-1185">Reference proteome</keyword>
<accession>A0A8K0PHN9</accession>
<feature type="region of interest" description="Disordered" evidence="1">
    <location>
        <begin position="936"/>
        <end position="977"/>
    </location>
</feature>
<feature type="compositionally biased region" description="Acidic residues" evidence="1">
    <location>
        <begin position="251"/>
        <end position="261"/>
    </location>
</feature>
<dbReference type="OrthoDB" id="3936351at2759"/>
<feature type="compositionally biased region" description="Acidic residues" evidence="1">
    <location>
        <begin position="948"/>
        <end position="962"/>
    </location>
</feature>
<feature type="compositionally biased region" description="Basic and acidic residues" evidence="1">
    <location>
        <begin position="532"/>
        <end position="542"/>
    </location>
</feature>
<name>A0A8K0PHN9_9PEZI</name>
<proteinExistence type="predicted"/>
<comment type="caution">
    <text evidence="2">The sequence shown here is derived from an EMBL/GenBank/DDBJ whole genome shotgun (WGS) entry which is preliminary data.</text>
</comment>
<evidence type="ECO:0000313" key="2">
    <source>
        <dbReference type="EMBL" id="KAG8630256.1"/>
    </source>
</evidence>
<dbReference type="AlphaFoldDB" id="A0A8K0PHN9"/>
<feature type="region of interest" description="Disordered" evidence="1">
    <location>
        <begin position="1002"/>
        <end position="1034"/>
    </location>
</feature>
<feature type="compositionally biased region" description="Polar residues" evidence="1">
    <location>
        <begin position="286"/>
        <end position="302"/>
    </location>
</feature>
<feature type="compositionally biased region" description="Polar residues" evidence="1">
    <location>
        <begin position="216"/>
        <end position="227"/>
    </location>
</feature>
<feature type="compositionally biased region" description="Basic and acidic residues" evidence="1">
    <location>
        <begin position="228"/>
        <end position="238"/>
    </location>
</feature>
<feature type="region of interest" description="Disordered" evidence="1">
    <location>
        <begin position="379"/>
        <end position="543"/>
    </location>
</feature>
<feature type="compositionally biased region" description="Basic and acidic residues" evidence="1">
    <location>
        <begin position="305"/>
        <end position="318"/>
    </location>
</feature>
<evidence type="ECO:0000313" key="3">
    <source>
        <dbReference type="Proteomes" id="UP000809789"/>
    </source>
</evidence>
<feature type="compositionally biased region" description="Basic and acidic residues" evidence="1">
    <location>
        <begin position="405"/>
        <end position="424"/>
    </location>
</feature>
<dbReference type="Proteomes" id="UP000809789">
    <property type="component" value="Unassembled WGS sequence"/>
</dbReference>
<evidence type="ECO:0000256" key="1">
    <source>
        <dbReference type="SAM" id="MobiDB-lite"/>
    </source>
</evidence>
<feature type="compositionally biased region" description="Polar residues" evidence="1">
    <location>
        <begin position="21"/>
        <end position="42"/>
    </location>
</feature>
<organism evidence="2 3">
    <name type="scientific">Elsinoe batatas</name>
    <dbReference type="NCBI Taxonomy" id="2601811"/>
    <lineage>
        <taxon>Eukaryota</taxon>
        <taxon>Fungi</taxon>
        <taxon>Dikarya</taxon>
        <taxon>Ascomycota</taxon>
        <taxon>Pezizomycotina</taxon>
        <taxon>Dothideomycetes</taxon>
        <taxon>Dothideomycetidae</taxon>
        <taxon>Myriangiales</taxon>
        <taxon>Elsinoaceae</taxon>
        <taxon>Elsinoe</taxon>
    </lineage>
</organism>
<reference evidence="2" key="1">
    <citation type="submission" date="2021-07" db="EMBL/GenBank/DDBJ databases">
        <title>Elsinoe batatas strain:CRI-CJ2 Genome sequencing and assembly.</title>
        <authorList>
            <person name="Huang L."/>
        </authorList>
    </citation>
    <scope>NUCLEOTIDE SEQUENCE</scope>
    <source>
        <strain evidence="2">CRI-CJ2</strain>
    </source>
</reference>
<feature type="compositionally biased region" description="Acidic residues" evidence="1">
    <location>
        <begin position="110"/>
        <end position="119"/>
    </location>
</feature>
<feature type="compositionally biased region" description="Low complexity" evidence="1">
    <location>
        <begin position="448"/>
        <end position="464"/>
    </location>
</feature>